<keyword evidence="3" id="KW-0520">NAD</keyword>
<dbReference type="FunFam" id="3.40.309.10:FF:000012">
    <property type="entry name" value="Betaine aldehyde dehydrogenase"/>
    <property type="match status" value="1"/>
</dbReference>
<dbReference type="Gene3D" id="3.40.605.10">
    <property type="entry name" value="Aldehyde Dehydrogenase, Chain A, domain 1"/>
    <property type="match status" value="1"/>
</dbReference>
<evidence type="ECO:0000259" key="7">
    <source>
        <dbReference type="Pfam" id="PF00171"/>
    </source>
</evidence>
<reference evidence="8 9" key="1">
    <citation type="submission" date="2023-12" db="EMBL/GenBank/DDBJ databases">
        <title>A high-quality genome assembly for Dillenia turbinata (Dilleniales).</title>
        <authorList>
            <person name="Chanderbali A."/>
        </authorList>
    </citation>
    <scope>NUCLEOTIDE SEQUENCE [LARGE SCALE GENOMIC DNA]</scope>
    <source>
        <strain evidence="8">LSX21</strain>
        <tissue evidence="8">Leaf</tissue>
    </source>
</reference>
<dbReference type="PROSITE" id="PS00070">
    <property type="entry name" value="ALDEHYDE_DEHYDR_CYS"/>
    <property type="match status" value="1"/>
</dbReference>
<proteinExistence type="inferred from homology"/>
<dbReference type="EMBL" id="JBAMMX010000020">
    <property type="protein sequence ID" value="KAK6920763.1"/>
    <property type="molecule type" value="Genomic_DNA"/>
</dbReference>
<evidence type="ECO:0000313" key="8">
    <source>
        <dbReference type="EMBL" id="KAK6920763.1"/>
    </source>
</evidence>
<dbReference type="Gene3D" id="3.40.309.10">
    <property type="entry name" value="Aldehyde Dehydrogenase, Chain A, domain 2"/>
    <property type="match status" value="1"/>
</dbReference>
<dbReference type="InterPro" id="IPR015590">
    <property type="entry name" value="Aldehyde_DH_dom"/>
</dbReference>
<dbReference type="PANTHER" id="PTHR43860:SF2">
    <property type="entry name" value="BETAINE ALDEHYDE DEHYDROGENASE-RELATED"/>
    <property type="match status" value="1"/>
</dbReference>
<evidence type="ECO:0000256" key="2">
    <source>
        <dbReference type="ARBA" id="ARBA00023002"/>
    </source>
</evidence>
<accession>A0AAN8Z4W7</accession>
<dbReference type="PROSITE" id="PS00687">
    <property type="entry name" value="ALDEHYDE_DEHYDR_GLU"/>
    <property type="match status" value="1"/>
</dbReference>
<dbReference type="GO" id="GO:0110095">
    <property type="term" value="P:cellular detoxification of aldehyde"/>
    <property type="evidence" value="ECO:0007669"/>
    <property type="project" value="UniProtKB-ARBA"/>
</dbReference>
<dbReference type="Pfam" id="PF00171">
    <property type="entry name" value="Aldedh"/>
    <property type="match status" value="1"/>
</dbReference>
<sequence length="501" mass="54636">MVIKIPSRQLFIDGRWTEPVLGKRIPIINPANEEIIGDIPAATGEDVERAVDAARKALSRNRGNEWASASGAHRAKYLRAIAEKIKERKSKLAKLESLDCGKPLEEAAWDIDDVAACFEYYADLAEALDKKQKTPVSLPMETFKCHVLKEPIGVVALITPWNYPLLMATWKVAPALAAGCAAILKPSELASVTCLELADVCKEVGLPAGVLNILTGLGPEAGAPLAAHPNVDKIAFTGSSATGSKIMQAAAQRPVSLELGGKSPILVFEDVDLYKAVEWTLFGCFWTNGQICSATSRLIVHESIAKEFLDKLVKWCKNIKISDPLEDGCRLGPVVSGGQYEKILKFISTAKSEGATILCGGGRPQHLKKGFYIEPTIITDVTTSMQVWREEVFGPVLCVKTFSTEDEAIELANDTQFGLGAAVISRDLDRCDRITKAVQAGIVWINCSQPCFCQAPWGGNKRSGFGRELGEWGLDNYLTVKQVTRYLSDEPWGWYTPPSKL</sequence>
<organism evidence="8 9">
    <name type="scientific">Dillenia turbinata</name>
    <dbReference type="NCBI Taxonomy" id="194707"/>
    <lineage>
        <taxon>Eukaryota</taxon>
        <taxon>Viridiplantae</taxon>
        <taxon>Streptophyta</taxon>
        <taxon>Embryophyta</taxon>
        <taxon>Tracheophyta</taxon>
        <taxon>Spermatophyta</taxon>
        <taxon>Magnoliopsida</taxon>
        <taxon>eudicotyledons</taxon>
        <taxon>Gunneridae</taxon>
        <taxon>Pentapetalae</taxon>
        <taxon>Dilleniales</taxon>
        <taxon>Dilleniaceae</taxon>
        <taxon>Dillenia</taxon>
    </lineage>
</organism>
<evidence type="ECO:0000256" key="6">
    <source>
        <dbReference type="RuleBase" id="RU003345"/>
    </source>
</evidence>
<dbReference type="InterPro" id="IPR016163">
    <property type="entry name" value="Ald_DH_C"/>
</dbReference>
<name>A0AAN8Z4W7_9MAGN</name>
<dbReference type="InterPro" id="IPR016161">
    <property type="entry name" value="Ald_DH/histidinol_DH"/>
</dbReference>
<comment type="caution">
    <text evidence="8">The sequence shown here is derived from an EMBL/GenBank/DDBJ whole genome shotgun (WGS) entry which is preliminary data.</text>
</comment>
<dbReference type="CDD" id="cd07110">
    <property type="entry name" value="ALDH_F10_BADH"/>
    <property type="match status" value="1"/>
</dbReference>
<comment type="pathway">
    <text evidence="4">Amine and polyamine biosynthesis; betaine biosynthesis via choline pathway; betaine from betaine aldehyde: step 1/1.</text>
</comment>
<evidence type="ECO:0000256" key="3">
    <source>
        <dbReference type="ARBA" id="ARBA00023027"/>
    </source>
</evidence>
<dbReference type="SUPFAM" id="SSF53720">
    <property type="entry name" value="ALDH-like"/>
    <property type="match status" value="1"/>
</dbReference>
<dbReference type="PANTHER" id="PTHR43860">
    <property type="entry name" value="BETAINE ALDEHYDE DEHYDROGENASE"/>
    <property type="match status" value="1"/>
</dbReference>
<dbReference type="InterPro" id="IPR029510">
    <property type="entry name" value="Ald_DH_CS_GLU"/>
</dbReference>
<evidence type="ECO:0000256" key="1">
    <source>
        <dbReference type="ARBA" id="ARBA00009986"/>
    </source>
</evidence>
<gene>
    <name evidence="8" type="ORF">RJ641_014441</name>
</gene>
<keyword evidence="9" id="KW-1185">Reference proteome</keyword>
<feature type="active site" evidence="5">
    <location>
        <position position="258"/>
    </location>
</feature>
<keyword evidence="2 6" id="KW-0560">Oxidoreductase</keyword>
<dbReference type="AlphaFoldDB" id="A0AAN8Z4W7"/>
<evidence type="ECO:0000313" key="9">
    <source>
        <dbReference type="Proteomes" id="UP001370490"/>
    </source>
</evidence>
<evidence type="ECO:0000256" key="4">
    <source>
        <dbReference type="ARBA" id="ARBA00037921"/>
    </source>
</evidence>
<protein>
    <submittedName>
        <fullName evidence="8">Aldehyde dehydrogenase domain</fullName>
    </submittedName>
</protein>
<evidence type="ECO:0000256" key="5">
    <source>
        <dbReference type="PROSITE-ProRule" id="PRU10007"/>
    </source>
</evidence>
<dbReference type="InterPro" id="IPR016160">
    <property type="entry name" value="Ald_DH_CS_CYS"/>
</dbReference>
<dbReference type="InterPro" id="IPR016162">
    <property type="entry name" value="Ald_DH_N"/>
</dbReference>
<dbReference type="FunFam" id="3.40.605.10:FF:000007">
    <property type="entry name" value="NAD/NADP-dependent betaine aldehyde dehydrogenase"/>
    <property type="match status" value="1"/>
</dbReference>
<comment type="similarity">
    <text evidence="1 6">Belongs to the aldehyde dehydrogenase family.</text>
</comment>
<dbReference type="GO" id="GO:0019145">
    <property type="term" value="F:aminobutyraldehyde dehydrogenase (NAD+) activity"/>
    <property type="evidence" value="ECO:0007669"/>
    <property type="project" value="UniProtKB-ARBA"/>
</dbReference>
<dbReference type="Proteomes" id="UP001370490">
    <property type="component" value="Unassembled WGS sequence"/>
</dbReference>
<feature type="domain" description="Aldehyde dehydrogenase" evidence="7">
    <location>
        <begin position="16"/>
        <end position="483"/>
    </location>
</feature>